<dbReference type="InterPro" id="IPR000627">
    <property type="entry name" value="Intradiol_dOase_C"/>
</dbReference>
<accession>A0A420DIY7</accession>
<evidence type="ECO:0000256" key="3">
    <source>
        <dbReference type="ARBA" id="ARBA00023002"/>
    </source>
</evidence>
<dbReference type="AlphaFoldDB" id="A0A420DIY7"/>
<dbReference type="NCBIfam" id="TIGR02422">
    <property type="entry name" value="protocat_beta"/>
    <property type="match status" value="1"/>
</dbReference>
<dbReference type="InterPro" id="IPR050770">
    <property type="entry name" value="Intradiol_RC_Dioxygenase"/>
</dbReference>
<dbReference type="Pfam" id="PF12391">
    <property type="entry name" value="PCDO_beta_N"/>
    <property type="match status" value="1"/>
</dbReference>
<name>A0A420DIY7_9RHOB</name>
<dbReference type="PROSITE" id="PS00083">
    <property type="entry name" value="INTRADIOL_DIOXYGENAS"/>
    <property type="match status" value="1"/>
</dbReference>
<gene>
    <name evidence="5" type="ORF">C8N30_3284</name>
</gene>
<evidence type="ECO:0000256" key="1">
    <source>
        <dbReference type="ARBA" id="ARBA00007825"/>
    </source>
</evidence>
<dbReference type="Proteomes" id="UP000284407">
    <property type="component" value="Unassembled WGS sequence"/>
</dbReference>
<reference evidence="5 6" key="1">
    <citation type="submission" date="2018-09" db="EMBL/GenBank/DDBJ databases">
        <title>Genomic Encyclopedia of Archaeal and Bacterial Type Strains, Phase II (KMG-II): from individual species to whole genera.</title>
        <authorList>
            <person name="Goeker M."/>
        </authorList>
    </citation>
    <scope>NUCLEOTIDE SEQUENCE [LARGE SCALE GENOMIC DNA]</scope>
    <source>
        <strain evidence="5 6">DSM 11458</strain>
    </source>
</reference>
<evidence type="ECO:0000313" key="6">
    <source>
        <dbReference type="Proteomes" id="UP000284407"/>
    </source>
</evidence>
<dbReference type="PANTHER" id="PTHR33711">
    <property type="entry name" value="DIOXYGENASE, PUTATIVE (AFU_ORTHOLOGUE AFUA_2G02910)-RELATED"/>
    <property type="match status" value="1"/>
</dbReference>
<protein>
    <submittedName>
        <fullName evidence="5">Protocatechuate 3,4-dioxygenase beta subunit</fullName>
    </submittedName>
</protein>
<organism evidence="5 6">
    <name type="scientific">Sulfitobacter guttiformis</name>
    <dbReference type="NCBI Taxonomy" id="74349"/>
    <lineage>
        <taxon>Bacteria</taxon>
        <taxon>Pseudomonadati</taxon>
        <taxon>Pseudomonadota</taxon>
        <taxon>Alphaproteobacteria</taxon>
        <taxon>Rhodobacterales</taxon>
        <taxon>Roseobacteraceae</taxon>
        <taxon>Sulfitobacter</taxon>
    </lineage>
</organism>
<feature type="domain" description="Intradiol ring-cleavage dioxygenases" evidence="4">
    <location>
        <begin position="88"/>
        <end position="116"/>
    </location>
</feature>
<dbReference type="InterPro" id="IPR024756">
    <property type="entry name" value="PCDO_beta_N"/>
</dbReference>
<dbReference type="InterPro" id="IPR015889">
    <property type="entry name" value="Intradiol_dOase_core"/>
</dbReference>
<dbReference type="Gene3D" id="2.60.130.10">
    <property type="entry name" value="Aromatic compound dioxygenase"/>
    <property type="match status" value="1"/>
</dbReference>
<evidence type="ECO:0000313" key="5">
    <source>
        <dbReference type="EMBL" id="RKE94174.1"/>
    </source>
</evidence>
<dbReference type="RefSeq" id="WP_025061794.1">
    <property type="nucleotide sequence ID" value="NZ_RAQK01000002.1"/>
</dbReference>
<comment type="similarity">
    <text evidence="1">Belongs to the intradiol ring-cleavage dioxygenase family.</text>
</comment>
<dbReference type="EMBL" id="RAQK01000002">
    <property type="protein sequence ID" value="RKE94174.1"/>
    <property type="molecule type" value="Genomic_DNA"/>
</dbReference>
<keyword evidence="3" id="KW-0560">Oxidoreductase</keyword>
<dbReference type="STRING" id="1443111.Z949_1213"/>
<comment type="caution">
    <text evidence="5">The sequence shown here is derived from an EMBL/GenBank/DDBJ whole genome shotgun (WGS) entry which is preliminary data.</text>
</comment>
<dbReference type="InterPro" id="IPR012785">
    <property type="entry name" value="Protocat_dOase_b"/>
</dbReference>
<dbReference type="SUPFAM" id="SSF49482">
    <property type="entry name" value="Aromatic compound dioxygenase"/>
    <property type="match status" value="1"/>
</dbReference>
<dbReference type="GO" id="GO:0008199">
    <property type="term" value="F:ferric iron binding"/>
    <property type="evidence" value="ECO:0007669"/>
    <property type="project" value="InterPro"/>
</dbReference>
<dbReference type="GO" id="GO:0018578">
    <property type="term" value="F:protocatechuate 3,4-dioxygenase activity"/>
    <property type="evidence" value="ECO:0007669"/>
    <property type="project" value="InterPro"/>
</dbReference>
<evidence type="ECO:0000259" key="4">
    <source>
        <dbReference type="PROSITE" id="PS00083"/>
    </source>
</evidence>
<evidence type="ECO:0000256" key="2">
    <source>
        <dbReference type="ARBA" id="ARBA00022964"/>
    </source>
</evidence>
<dbReference type="OrthoDB" id="9805815at2"/>
<dbReference type="Pfam" id="PF00775">
    <property type="entry name" value="Dioxygenase_C"/>
    <property type="match status" value="1"/>
</dbReference>
<sequence length="250" mass="27757">MPDTPTPEKPALGGYAARLRENHPVALHPPYRTSVKRSPTYAPISFPTTPSEEFGPTFGHTDLGPMDHDLLHNFGPKGESAIGPRIIVHGRVQDQFGGPVDGALLEIWQANAGGRYRHVREGYIAPLDPNFGGCGRVLTGPDGRYEFRTVMPGPYPWPNGPNDWRPAHIHFSVFGAGFAQRLITQMYFEGDPLIPLCPIVRTIHDAGAVKRLIAPLDMARTVPMDARAYRFDITLRGRRQTMFENRIEGL</sequence>
<keyword evidence="2 5" id="KW-0223">Dioxygenase</keyword>
<keyword evidence="6" id="KW-1185">Reference proteome</keyword>
<dbReference type="GO" id="GO:0019619">
    <property type="term" value="P:3,4-dihydroxybenzoate catabolic process"/>
    <property type="evidence" value="ECO:0007669"/>
    <property type="project" value="InterPro"/>
</dbReference>
<dbReference type="PANTHER" id="PTHR33711:SF10">
    <property type="entry name" value="INTRADIOL RING-CLEAVAGE DIOXYGENASES DOMAIN-CONTAINING PROTEIN"/>
    <property type="match status" value="1"/>
</dbReference>
<proteinExistence type="inferred from homology"/>